<evidence type="ECO:0000256" key="4">
    <source>
        <dbReference type="ARBA" id="ARBA00022777"/>
    </source>
</evidence>
<reference evidence="10 11" key="1">
    <citation type="submission" date="2019-09" db="EMBL/GenBank/DDBJ databases">
        <title>Phylogeny of genus Pseudoclavibacter and closely related genus.</title>
        <authorList>
            <person name="Li Y."/>
        </authorList>
    </citation>
    <scope>NUCLEOTIDE SEQUENCE [LARGE SCALE GENOMIC DNA]</scope>
    <source>
        <strain evidence="10 11">EGI 60007</strain>
    </source>
</reference>
<sequence>MTAASTEAPAFHRVVVAVDGPSGSGKSSVSRAAAEQLGFDFLDTGAAYRALTWLGLERGIDLDDADAVAALLPEFEATYRIALRPAERWVYVAGTDVTEAIRTTELSRRVSAVARVPRVREALNRTFRRVLAEGDAPGAIAEGRDVTTVVAPDAAVRILLTADESVRIERRAAERAGEDRVAVAASVSQRDAADRRVVDFIEPAPGVRVLDSTRLDVRQTIGAMVELIRERCGLDAAGTDEKES</sequence>
<dbReference type="NCBIfam" id="TIGR00017">
    <property type="entry name" value="cmk"/>
    <property type="match status" value="1"/>
</dbReference>
<dbReference type="AlphaFoldDB" id="A0A6H9WU66"/>
<dbReference type="InterPro" id="IPR011994">
    <property type="entry name" value="Cytidylate_kinase_dom"/>
</dbReference>
<dbReference type="GO" id="GO:0005524">
    <property type="term" value="F:ATP binding"/>
    <property type="evidence" value="ECO:0007669"/>
    <property type="project" value="UniProtKB-UniRule"/>
</dbReference>
<protein>
    <recommendedName>
        <fullName evidence="8">Cytidylate kinase</fullName>
        <shortName evidence="8">CK</shortName>
        <ecNumber evidence="8">2.7.4.25</ecNumber>
    </recommendedName>
    <alternativeName>
        <fullName evidence="8">Cytidine monophosphate kinase</fullName>
        <shortName evidence="8">CMP kinase</shortName>
    </alternativeName>
</protein>
<keyword evidence="11" id="KW-1185">Reference proteome</keyword>
<dbReference type="RefSeq" id="WP_158028993.1">
    <property type="nucleotide sequence ID" value="NZ_BMHG01000001.1"/>
</dbReference>
<evidence type="ECO:0000256" key="7">
    <source>
        <dbReference type="ARBA" id="ARBA00048478"/>
    </source>
</evidence>
<dbReference type="GO" id="GO:0036431">
    <property type="term" value="F:dCMP kinase activity"/>
    <property type="evidence" value="ECO:0007669"/>
    <property type="project" value="InterPro"/>
</dbReference>
<evidence type="ECO:0000256" key="6">
    <source>
        <dbReference type="ARBA" id="ARBA00047615"/>
    </source>
</evidence>
<keyword evidence="8" id="KW-0963">Cytoplasm</keyword>
<dbReference type="InterPro" id="IPR003136">
    <property type="entry name" value="Cytidylate_kin"/>
</dbReference>
<evidence type="ECO:0000259" key="9">
    <source>
        <dbReference type="Pfam" id="PF02224"/>
    </source>
</evidence>
<organism evidence="10 11">
    <name type="scientific">Pseudoclavibacter endophyticus</name>
    <dbReference type="NCBI Taxonomy" id="1778590"/>
    <lineage>
        <taxon>Bacteria</taxon>
        <taxon>Bacillati</taxon>
        <taxon>Actinomycetota</taxon>
        <taxon>Actinomycetes</taxon>
        <taxon>Micrococcales</taxon>
        <taxon>Microbacteriaceae</taxon>
        <taxon>Pseudoclavibacter</taxon>
    </lineage>
</organism>
<evidence type="ECO:0000313" key="10">
    <source>
        <dbReference type="EMBL" id="KAB1650407.1"/>
    </source>
</evidence>
<evidence type="ECO:0000256" key="2">
    <source>
        <dbReference type="ARBA" id="ARBA00022679"/>
    </source>
</evidence>
<comment type="catalytic activity">
    <reaction evidence="6 8">
        <text>dCMP + ATP = dCDP + ADP</text>
        <dbReference type="Rhea" id="RHEA:25094"/>
        <dbReference type="ChEBI" id="CHEBI:30616"/>
        <dbReference type="ChEBI" id="CHEBI:57566"/>
        <dbReference type="ChEBI" id="CHEBI:58593"/>
        <dbReference type="ChEBI" id="CHEBI:456216"/>
        <dbReference type="EC" id="2.7.4.25"/>
    </reaction>
</comment>
<comment type="similarity">
    <text evidence="1 8">Belongs to the cytidylate kinase family. Type 1 subfamily.</text>
</comment>
<evidence type="ECO:0000256" key="1">
    <source>
        <dbReference type="ARBA" id="ARBA00009427"/>
    </source>
</evidence>
<keyword evidence="5 8" id="KW-0067">ATP-binding</keyword>
<name>A0A6H9WU66_9MICO</name>
<evidence type="ECO:0000256" key="3">
    <source>
        <dbReference type="ARBA" id="ARBA00022741"/>
    </source>
</evidence>
<keyword evidence="3 8" id="KW-0547">Nucleotide-binding</keyword>
<comment type="subcellular location">
    <subcellularLocation>
        <location evidence="8">Cytoplasm</location>
    </subcellularLocation>
</comment>
<evidence type="ECO:0000313" key="11">
    <source>
        <dbReference type="Proteomes" id="UP000431744"/>
    </source>
</evidence>
<dbReference type="InterPro" id="IPR027417">
    <property type="entry name" value="P-loop_NTPase"/>
</dbReference>
<evidence type="ECO:0000256" key="5">
    <source>
        <dbReference type="ARBA" id="ARBA00022840"/>
    </source>
</evidence>
<dbReference type="SUPFAM" id="SSF52540">
    <property type="entry name" value="P-loop containing nucleoside triphosphate hydrolases"/>
    <property type="match status" value="1"/>
</dbReference>
<comment type="catalytic activity">
    <reaction evidence="7 8">
        <text>CMP + ATP = CDP + ADP</text>
        <dbReference type="Rhea" id="RHEA:11600"/>
        <dbReference type="ChEBI" id="CHEBI:30616"/>
        <dbReference type="ChEBI" id="CHEBI:58069"/>
        <dbReference type="ChEBI" id="CHEBI:60377"/>
        <dbReference type="ChEBI" id="CHEBI:456216"/>
        <dbReference type="EC" id="2.7.4.25"/>
    </reaction>
</comment>
<dbReference type="Proteomes" id="UP000431744">
    <property type="component" value="Unassembled WGS sequence"/>
</dbReference>
<feature type="binding site" evidence="8">
    <location>
        <begin position="20"/>
        <end position="28"/>
    </location>
    <ligand>
        <name>ATP</name>
        <dbReference type="ChEBI" id="CHEBI:30616"/>
    </ligand>
</feature>
<dbReference type="Pfam" id="PF02224">
    <property type="entry name" value="Cytidylate_kin"/>
    <property type="match status" value="1"/>
</dbReference>
<dbReference type="EMBL" id="WBJY01000001">
    <property type="protein sequence ID" value="KAB1650407.1"/>
    <property type="molecule type" value="Genomic_DNA"/>
</dbReference>
<dbReference type="GO" id="GO:0006220">
    <property type="term" value="P:pyrimidine nucleotide metabolic process"/>
    <property type="evidence" value="ECO:0007669"/>
    <property type="project" value="UniProtKB-UniRule"/>
</dbReference>
<proteinExistence type="inferred from homology"/>
<comment type="caution">
    <text evidence="10">The sequence shown here is derived from an EMBL/GenBank/DDBJ whole genome shotgun (WGS) entry which is preliminary data.</text>
</comment>
<dbReference type="EC" id="2.7.4.25" evidence="8"/>
<gene>
    <name evidence="8 10" type="primary">cmk</name>
    <name evidence="10" type="ORF">F8O04_09620</name>
</gene>
<dbReference type="Gene3D" id="3.40.50.300">
    <property type="entry name" value="P-loop containing nucleotide triphosphate hydrolases"/>
    <property type="match status" value="1"/>
</dbReference>
<feature type="domain" description="Cytidylate kinase" evidence="9">
    <location>
        <begin position="16"/>
        <end position="229"/>
    </location>
</feature>
<evidence type="ECO:0000256" key="8">
    <source>
        <dbReference type="HAMAP-Rule" id="MF_00238"/>
    </source>
</evidence>
<keyword evidence="4 8" id="KW-0418">Kinase</keyword>
<dbReference type="HAMAP" id="MF_00238">
    <property type="entry name" value="Cytidyl_kinase_type1"/>
    <property type="match status" value="1"/>
</dbReference>
<dbReference type="OrthoDB" id="9807434at2"/>
<dbReference type="CDD" id="cd02020">
    <property type="entry name" value="CMPK"/>
    <property type="match status" value="1"/>
</dbReference>
<dbReference type="GO" id="GO:0005737">
    <property type="term" value="C:cytoplasm"/>
    <property type="evidence" value="ECO:0007669"/>
    <property type="project" value="UniProtKB-SubCell"/>
</dbReference>
<accession>A0A6H9WU66</accession>
<keyword evidence="2 8" id="KW-0808">Transferase</keyword>